<reference evidence="2 3" key="1">
    <citation type="submission" date="2017-01" db="EMBL/GenBank/DDBJ databases">
        <title>Genome sequence of Rhodoferax antarcticus ANT.BR, a psychrophilic purple nonsulfur bacterium from an Antarctic microbial mat.</title>
        <authorList>
            <person name="Baker J."/>
            <person name="Riester C."/>
            <person name="Skinner B."/>
            <person name="Newell A."/>
            <person name="Swingley W."/>
            <person name="Madigan M."/>
            <person name="Jung D."/>
            <person name="Asao M."/>
            <person name="Chen M."/>
            <person name="Loughlin P."/>
            <person name="Pan H."/>
            <person name="Lin S."/>
            <person name="Li N."/>
            <person name="Shaw J."/>
            <person name="Prado M."/>
            <person name="Sherman C."/>
            <person name="Li X."/>
            <person name="Tang J."/>
            <person name="Blankenship R."/>
            <person name="Zhao T."/>
            <person name="Touchman J."/>
            <person name="Sattley M."/>
        </authorList>
    </citation>
    <scope>NUCLEOTIDE SEQUENCE [LARGE SCALE GENOMIC DNA]</scope>
    <source>
        <strain evidence="2 3">ANT.BR</strain>
    </source>
</reference>
<keyword evidence="3" id="KW-1185">Reference proteome</keyword>
<feature type="compositionally biased region" description="Basic and acidic residues" evidence="1">
    <location>
        <begin position="1"/>
        <end position="11"/>
    </location>
</feature>
<evidence type="ECO:0000313" key="2">
    <source>
        <dbReference type="EMBL" id="OLP07154.1"/>
    </source>
</evidence>
<proteinExistence type="predicted"/>
<dbReference type="EMBL" id="MSYM01000010">
    <property type="protein sequence ID" value="OLP07154.1"/>
    <property type="molecule type" value="Genomic_DNA"/>
</dbReference>
<name>A0A1Q8YGG1_9BURK</name>
<organism evidence="2 3">
    <name type="scientific">Rhodoferax antarcticus ANT.BR</name>
    <dbReference type="NCBI Taxonomy" id="1111071"/>
    <lineage>
        <taxon>Bacteria</taxon>
        <taxon>Pseudomonadati</taxon>
        <taxon>Pseudomonadota</taxon>
        <taxon>Betaproteobacteria</taxon>
        <taxon>Burkholderiales</taxon>
        <taxon>Comamonadaceae</taxon>
        <taxon>Rhodoferax</taxon>
    </lineage>
</organism>
<evidence type="ECO:0000256" key="1">
    <source>
        <dbReference type="SAM" id="MobiDB-lite"/>
    </source>
</evidence>
<dbReference type="AlphaFoldDB" id="A0A1Q8YGG1"/>
<feature type="region of interest" description="Disordered" evidence="1">
    <location>
        <begin position="1"/>
        <end position="29"/>
    </location>
</feature>
<evidence type="ECO:0000313" key="3">
    <source>
        <dbReference type="Proteomes" id="UP000185911"/>
    </source>
</evidence>
<sequence>MTRESRVDQAVKAEPPNSLAGDDDGRWPTLELRHRLRDRRGQSEKS</sequence>
<dbReference type="Proteomes" id="UP000185911">
    <property type="component" value="Unassembled WGS sequence"/>
</dbReference>
<protein>
    <submittedName>
        <fullName evidence="2">Uncharacterized protein</fullName>
    </submittedName>
</protein>
<accession>A0A1Q8YGG1</accession>
<comment type="caution">
    <text evidence="2">The sequence shown here is derived from an EMBL/GenBank/DDBJ whole genome shotgun (WGS) entry which is preliminary data.</text>
</comment>
<gene>
    <name evidence="2" type="ORF">BLL52_1550</name>
</gene>